<sequence>MADVLVPSNVHVPIIVTACAEEIERRGLTEEGIYRITGSLSSVNYLKEQFNRDLDTAVKHVADYDVNVLSSILKSFFRELPEPLIKWEEFIAFFNALEIEDDDERISMLNHTLVSLPKPRRDTFQYLLCHLVRVSEYESSNKMSLNNLAMIWAMTLFQPAPEVPEGEDATLLFQLENCIPLLVHASMSQPVFGPAIHIVIISGSIVLLEPLQFVKLLL</sequence>
<dbReference type="InterPro" id="IPR050729">
    <property type="entry name" value="Rho-GAP"/>
</dbReference>
<dbReference type="GO" id="GO:0005096">
    <property type="term" value="F:GTPase activator activity"/>
    <property type="evidence" value="ECO:0007669"/>
    <property type="project" value="UniProtKB-KW"/>
</dbReference>
<reference evidence="3 4" key="1">
    <citation type="submission" date="2018-11" db="EMBL/GenBank/DDBJ databases">
        <authorList>
            <consortium name="Pathogen Informatics"/>
        </authorList>
    </citation>
    <scope>NUCLEOTIDE SEQUENCE [LARGE SCALE GENOMIC DNA]</scope>
</reference>
<dbReference type="EMBL" id="UYRU01051640">
    <property type="protein sequence ID" value="VDN11522.1"/>
    <property type="molecule type" value="Genomic_DNA"/>
</dbReference>
<keyword evidence="4" id="KW-1185">Reference proteome</keyword>
<dbReference type="Proteomes" id="UP000281553">
    <property type="component" value="Unassembled WGS sequence"/>
</dbReference>
<dbReference type="PANTHER" id="PTHR23176">
    <property type="entry name" value="RHO/RAC/CDC GTPASE-ACTIVATING PROTEIN"/>
    <property type="match status" value="1"/>
</dbReference>
<gene>
    <name evidence="3" type="ORF">DILT_LOCUS7353</name>
</gene>
<dbReference type="OrthoDB" id="5873004at2759"/>
<evidence type="ECO:0000259" key="2">
    <source>
        <dbReference type="PROSITE" id="PS50238"/>
    </source>
</evidence>
<dbReference type="Pfam" id="PF00620">
    <property type="entry name" value="RhoGAP"/>
    <property type="match status" value="1"/>
</dbReference>
<dbReference type="Gene3D" id="1.10.555.10">
    <property type="entry name" value="Rho GTPase activation protein"/>
    <property type="match status" value="1"/>
</dbReference>
<dbReference type="PROSITE" id="PS50238">
    <property type="entry name" value="RHOGAP"/>
    <property type="match status" value="1"/>
</dbReference>
<dbReference type="AlphaFoldDB" id="A0A3P7NSR8"/>
<dbReference type="CDD" id="cd00159">
    <property type="entry name" value="RhoGAP"/>
    <property type="match status" value="1"/>
</dbReference>
<protein>
    <recommendedName>
        <fullName evidence="2">Rho-GAP domain-containing protein</fullName>
    </recommendedName>
</protein>
<dbReference type="InterPro" id="IPR008936">
    <property type="entry name" value="Rho_GTPase_activation_prot"/>
</dbReference>
<accession>A0A3P7NSR8</accession>
<evidence type="ECO:0000313" key="4">
    <source>
        <dbReference type="Proteomes" id="UP000281553"/>
    </source>
</evidence>
<dbReference type="SUPFAM" id="SSF48350">
    <property type="entry name" value="GTPase activation domain, GAP"/>
    <property type="match status" value="1"/>
</dbReference>
<dbReference type="GO" id="GO:0007165">
    <property type="term" value="P:signal transduction"/>
    <property type="evidence" value="ECO:0007669"/>
    <property type="project" value="InterPro"/>
</dbReference>
<dbReference type="PANTHER" id="PTHR23176:SF129">
    <property type="entry name" value="RHO GTPASE ACTIVATING PROTEIN AT 16F, ISOFORM E-RELATED"/>
    <property type="match status" value="1"/>
</dbReference>
<evidence type="ECO:0000313" key="3">
    <source>
        <dbReference type="EMBL" id="VDN11522.1"/>
    </source>
</evidence>
<keyword evidence="1" id="KW-0343">GTPase activation</keyword>
<evidence type="ECO:0000256" key="1">
    <source>
        <dbReference type="ARBA" id="ARBA00022468"/>
    </source>
</evidence>
<dbReference type="InterPro" id="IPR000198">
    <property type="entry name" value="RhoGAP_dom"/>
</dbReference>
<feature type="domain" description="Rho-GAP" evidence="2">
    <location>
        <begin position="1"/>
        <end position="182"/>
    </location>
</feature>
<organism evidence="3 4">
    <name type="scientific">Dibothriocephalus latus</name>
    <name type="common">Fish tapeworm</name>
    <name type="synonym">Diphyllobothrium latum</name>
    <dbReference type="NCBI Taxonomy" id="60516"/>
    <lineage>
        <taxon>Eukaryota</taxon>
        <taxon>Metazoa</taxon>
        <taxon>Spiralia</taxon>
        <taxon>Lophotrochozoa</taxon>
        <taxon>Platyhelminthes</taxon>
        <taxon>Cestoda</taxon>
        <taxon>Eucestoda</taxon>
        <taxon>Diphyllobothriidea</taxon>
        <taxon>Diphyllobothriidae</taxon>
        <taxon>Dibothriocephalus</taxon>
    </lineage>
</organism>
<proteinExistence type="predicted"/>
<dbReference type="SMART" id="SM00324">
    <property type="entry name" value="RhoGAP"/>
    <property type="match status" value="1"/>
</dbReference>
<name>A0A3P7NSR8_DIBLA</name>
<dbReference type="GO" id="GO:0005737">
    <property type="term" value="C:cytoplasm"/>
    <property type="evidence" value="ECO:0007669"/>
    <property type="project" value="TreeGrafter"/>
</dbReference>